<dbReference type="EMBL" id="CP036275">
    <property type="protein sequence ID" value="QDU40037.1"/>
    <property type="molecule type" value="Genomic_DNA"/>
</dbReference>
<proteinExistence type="predicted"/>
<sequence>MLVGCAVTLFGGIGFAAIVVGALRSGVLNSESGHPVSAEEQPVQFWFWIAVCSLFSAYCFGSCAWLVMRWLEWL</sequence>
<protein>
    <submittedName>
        <fullName evidence="2">Uncharacterized protein</fullName>
    </submittedName>
</protein>
<keyword evidence="1" id="KW-0472">Membrane</keyword>
<gene>
    <name evidence="2" type="ORF">Mal4_43910</name>
</gene>
<evidence type="ECO:0000256" key="1">
    <source>
        <dbReference type="SAM" id="Phobius"/>
    </source>
</evidence>
<reference evidence="2 3" key="1">
    <citation type="submission" date="2019-02" db="EMBL/GenBank/DDBJ databases">
        <title>Deep-cultivation of Planctomycetes and their phenomic and genomic characterization uncovers novel biology.</title>
        <authorList>
            <person name="Wiegand S."/>
            <person name="Jogler M."/>
            <person name="Boedeker C."/>
            <person name="Pinto D."/>
            <person name="Vollmers J."/>
            <person name="Rivas-Marin E."/>
            <person name="Kohn T."/>
            <person name="Peeters S.H."/>
            <person name="Heuer A."/>
            <person name="Rast P."/>
            <person name="Oberbeckmann S."/>
            <person name="Bunk B."/>
            <person name="Jeske O."/>
            <person name="Meyerdierks A."/>
            <person name="Storesund J.E."/>
            <person name="Kallscheuer N."/>
            <person name="Luecker S."/>
            <person name="Lage O.M."/>
            <person name="Pohl T."/>
            <person name="Merkel B.J."/>
            <person name="Hornburger P."/>
            <person name="Mueller R.-W."/>
            <person name="Bruemmer F."/>
            <person name="Labrenz M."/>
            <person name="Spormann A.M."/>
            <person name="Op den Camp H."/>
            <person name="Overmann J."/>
            <person name="Amann R."/>
            <person name="Jetten M.S.M."/>
            <person name="Mascher T."/>
            <person name="Medema M.H."/>
            <person name="Devos D.P."/>
            <person name="Kaster A.-K."/>
            <person name="Ovreas L."/>
            <person name="Rohde M."/>
            <person name="Galperin M.Y."/>
            <person name="Jogler C."/>
        </authorList>
    </citation>
    <scope>NUCLEOTIDE SEQUENCE [LARGE SCALE GENOMIC DNA]</scope>
    <source>
        <strain evidence="2 3">Mal4</strain>
    </source>
</reference>
<dbReference type="Proteomes" id="UP000320496">
    <property type="component" value="Chromosome"/>
</dbReference>
<dbReference type="KEGG" id="mri:Mal4_43910"/>
<organism evidence="2 3">
    <name type="scientific">Maioricimonas rarisocia</name>
    <dbReference type="NCBI Taxonomy" id="2528026"/>
    <lineage>
        <taxon>Bacteria</taxon>
        <taxon>Pseudomonadati</taxon>
        <taxon>Planctomycetota</taxon>
        <taxon>Planctomycetia</taxon>
        <taxon>Planctomycetales</taxon>
        <taxon>Planctomycetaceae</taxon>
        <taxon>Maioricimonas</taxon>
    </lineage>
</organism>
<feature type="transmembrane region" description="Helical" evidence="1">
    <location>
        <begin position="45"/>
        <end position="68"/>
    </location>
</feature>
<evidence type="ECO:0000313" key="2">
    <source>
        <dbReference type="EMBL" id="QDU40037.1"/>
    </source>
</evidence>
<keyword evidence="1" id="KW-0812">Transmembrane</keyword>
<accession>A0A517ZC44</accession>
<dbReference type="AlphaFoldDB" id="A0A517ZC44"/>
<dbReference type="RefSeq" id="WP_145371159.1">
    <property type="nucleotide sequence ID" value="NZ_CP036275.1"/>
</dbReference>
<evidence type="ECO:0000313" key="3">
    <source>
        <dbReference type="Proteomes" id="UP000320496"/>
    </source>
</evidence>
<keyword evidence="3" id="KW-1185">Reference proteome</keyword>
<keyword evidence="1" id="KW-1133">Transmembrane helix</keyword>
<name>A0A517ZC44_9PLAN</name>